<dbReference type="Proteomes" id="UP000677054">
    <property type="component" value="Unassembled WGS sequence"/>
</dbReference>
<sequence>MAGILLQCVVVAVFAFGVCWGLPNQSRWARTEALDSKGQVRLHWTPRITKGDIQFLFVAPSTGWVGVGFSPNGGMIGADMVIGGIRNGSPYFRDCHSVGNTLPDVDIQQDYELVRAMENGTHTWLHFSRKINTTDLLQDYQITNEAVDIIWAYGERDPRIGEEPAYHALNRGERSLSILDAIVDVGQEEASADPSKNGTEI</sequence>
<feature type="chain" id="PRO_5036209866" description="DOMON domain-containing protein" evidence="4">
    <location>
        <begin position="22"/>
        <end position="201"/>
    </location>
</feature>
<dbReference type="FunFam" id="2.60.40.1210:FF:000001">
    <property type="entry name" value="Monooxygenase, DBH-like 1, like"/>
    <property type="match status" value="1"/>
</dbReference>
<proteinExistence type="predicted"/>
<feature type="signal peptide" evidence="4">
    <location>
        <begin position="1"/>
        <end position="21"/>
    </location>
</feature>
<dbReference type="AlphaFoldDB" id="A0A7R9AFG7"/>
<dbReference type="PROSITE" id="PS50836">
    <property type="entry name" value="DOMON"/>
    <property type="match status" value="1"/>
</dbReference>
<dbReference type="PANTHER" id="PTHR10157">
    <property type="entry name" value="DOPAMINE BETA HYDROXYLASE RELATED"/>
    <property type="match status" value="1"/>
</dbReference>
<dbReference type="GO" id="GO:0042421">
    <property type="term" value="P:norepinephrine biosynthetic process"/>
    <property type="evidence" value="ECO:0007669"/>
    <property type="project" value="TreeGrafter"/>
</dbReference>
<accession>A0A7R9AFG7</accession>
<dbReference type="PANTHER" id="PTHR10157:SF41">
    <property type="entry name" value="DBH-LIKE MONOOXYGENASE PROTEIN 2 HOMOLOG"/>
    <property type="match status" value="1"/>
</dbReference>
<dbReference type="Pfam" id="PF03351">
    <property type="entry name" value="DOMON"/>
    <property type="match status" value="1"/>
</dbReference>
<protein>
    <recommendedName>
        <fullName evidence="5">DOMON domain-containing protein</fullName>
    </recommendedName>
</protein>
<dbReference type="GO" id="GO:0006589">
    <property type="term" value="P:octopamine biosynthetic process"/>
    <property type="evidence" value="ECO:0007669"/>
    <property type="project" value="TreeGrafter"/>
</dbReference>
<dbReference type="CDD" id="cd09631">
    <property type="entry name" value="DOMON_DOH"/>
    <property type="match status" value="1"/>
</dbReference>
<evidence type="ECO:0000256" key="2">
    <source>
        <dbReference type="ARBA" id="ARBA00022729"/>
    </source>
</evidence>
<keyword evidence="7" id="KW-1185">Reference proteome</keyword>
<dbReference type="GO" id="GO:0030667">
    <property type="term" value="C:secretory granule membrane"/>
    <property type="evidence" value="ECO:0007669"/>
    <property type="project" value="TreeGrafter"/>
</dbReference>
<evidence type="ECO:0000313" key="6">
    <source>
        <dbReference type="EMBL" id="CAD7253272.1"/>
    </source>
</evidence>
<dbReference type="GO" id="GO:0005615">
    <property type="term" value="C:extracellular space"/>
    <property type="evidence" value="ECO:0007669"/>
    <property type="project" value="TreeGrafter"/>
</dbReference>
<reference evidence="6" key="1">
    <citation type="submission" date="2020-11" db="EMBL/GenBank/DDBJ databases">
        <authorList>
            <person name="Tran Van P."/>
        </authorList>
    </citation>
    <scope>NUCLEOTIDE SEQUENCE</scope>
</reference>
<dbReference type="GO" id="GO:0042420">
    <property type="term" value="P:dopamine catabolic process"/>
    <property type="evidence" value="ECO:0007669"/>
    <property type="project" value="TreeGrafter"/>
</dbReference>
<evidence type="ECO:0000256" key="1">
    <source>
        <dbReference type="ARBA" id="ARBA00004370"/>
    </source>
</evidence>
<feature type="domain" description="DOMON" evidence="5">
    <location>
        <begin position="38"/>
        <end position="154"/>
    </location>
</feature>
<dbReference type="OrthoDB" id="10003276at2759"/>
<dbReference type="GO" id="GO:0005507">
    <property type="term" value="F:copper ion binding"/>
    <property type="evidence" value="ECO:0007669"/>
    <property type="project" value="TreeGrafter"/>
</dbReference>
<dbReference type="SMART" id="SM00664">
    <property type="entry name" value="DoH"/>
    <property type="match status" value="1"/>
</dbReference>
<dbReference type="Gene3D" id="2.60.40.1210">
    <property type="entry name" value="Cellobiose dehydrogenase, cytochrome domain"/>
    <property type="match status" value="1"/>
</dbReference>
<evidence type="ECO:0000313" key="7">
    <source>
        <dbReference type="Proteomes" id="UP000677054"/>
    </source>
</evidence>
<dbReference type="GO" id="GO:0004500">
    <property type="term" value="F:dopamine beta-monooxygenase activity"/>
    <property type="evidence" value="ECO:0007669"/>
    <property type="project" value="InterPro"/>
</dbReference>
<dbReference type="EMBL" id="LR905098">
    <property type="protein sequence ID" value="CAD7253272.1"/>
    <property type="molecule type" value="Genomic_DNA"/>
</dbReference>
<name>A0A7R9AFG7_9CRUS</name>
<organism evidence="6">
    <name type="scientific">Darwinula stevensoni</name>
    <dbReference type="NCBI Taxonomy" id="69355"/>
    <lineage>
        <taxon>Eukaryota</taxon>
        <taxon>Metazoa</taxon>
        <taxon>Ecdysozoa</taxon>
        <taxon>Arthropoda</taxon>
        <taxon>Crustacea</taxon>
        <taxon>Oligostraca</taxon>
        <taxon>Ostracoda</taxon>
        <taxon>Podocopa</taxon>
        <taxon>Podocopida</taxon>
        <taxon>Darwinulocopina</taxon>
        <taxon>Darwinuloidea</taxon>
        <taxon>Darwinulidae</taxon>
        <taxon>Darwinula</taxon>
    </lineage>
</organism>
<dbReference type="EMBL" id="CAJPEV010005581">
    <property type="protein sequence ID" value="CAG0903301.1"/>
    <property type="molecule type" value="Genomic_DNA"/>
</dbReference>
<keyword evidence="2 4" id="KW-0732">Signal</keyword>
<evidence type="ECO:0000256" key="3">
    <source>
        <dbReference type="ARBA" id="ARBA00023136"/>
    </source>
</evidence>
<evidence type="ECO:0000259" key="5">
    <source>
        <dbReference type="PROSITE" id="PS50836"/>
    </source>
</evidence>
<evidence type="ECO:0000256" key="4">
    <source>
        <dbReference type="SAM" id="SignalP"/>
    </source>
</evidence>
<dbReference type="SUPFAM" id="SSF49344">
    <property type="entry name" value="CBD9-like"/>
    <property type="match status" value="1"/>
</dbReference>
<dbReference type="InterPro" id="IPR045266">
    <property type="entry name" value="DOH_DOMON"/>
</dbReference>
<dbReference type="InterPro" id="IPR005018">
    <property type="entry name" value="DOMON_domain"/>
</dbReference>
<dbReference type="InterPro" id="IPR000945">
    <property type="entry name" value="DBH-like"/>
</dbReference>
<gene>
    <name evidence="6" type="ORF">DSTB1V02_LOCUS13022</name>
</gene>
<keyword evidence="3" id="KW-0472">Membrane</keyword>
<comment type="subcellular location">
    <subcellularLocation>
        <location evidence="1">Membrane</location>
    </subcellularLocation>
</comment>